<evidence type="ECO:0000313" key="2">
    <source>
        <dbReference type="EMBL" id="MFD1515691.1"/>
    </source>
</evidence>
<gene>
    <name evidence="2" type="ORF">ACFSBT_20625</name>
</gene>
<keyword evidence="1" id="KW-0472">Membrane</keyword>
<sequence length="337" mass="34672">MESEGFATGLVRGAVILAVGLFIVSAVVGVPQAESGTFSGTYSVEDGSASVKSGSYLQGGAELSDVTVKDTTGYALQLNGGADSFSGPAPELQSNQTTCTWLSINGSASVNRTAFFIDESSYIGLQNGQWTGWTYDDGTRKSALVQQNATATGGLTHVCLTQSGDDVTLSVNGSDTTETATLGGPAPNFSTSNWDGTFEETRVWADTALNSSERATLRNDPVKPLDTPADLRIMYDAGEGDTLQFYGYGTGTITGGTWVDGFAATTLDAGTDFATRGGDIILSETYDGAAAIVASGSYESGGMLGEFGGDLGLAFQIAPLALLVTVAGAALTVIRRL</sequence>
<organism evidence="2 3">
    <name type="scientific">Halomarina rubra</name>
    <dbReference type="NCBI Taxonomy" id="2071873"/>
    <lineage>
        <taxon>Archaea</taxon>
        <taxon>Methanobacteriati</taxon>
        <taxon>Methanobacteriota</taxon>
        <taxon>Stenosarchaea group</taxon>
        <taxon>Halobacteria</taxon>
        <taxon>Halobacteriales</taxon>
        <taxon>Natronomonadaceae</taxon>
        <taxon>Halomarina</taxon>
    </lineage>
</organism>
<keyword evidence="1" id="KW-1133">Transmembrane helix</keyword>
<protein>
    <submittedName>
        <fullName evidence="2">LamG domain-containing protein</fullName>
    </submittedName>
</protein>
<dbReference type="AlphaFoldDB" id="A0ABD6B1G5"/>
<evidence type="ECO:0000256" key="1">
    <source>
        <dbReference type="SAM" id="Phobius"/>
    </source>
</evidence>
<dbReference type="InterPro" id="IPR013320">
    <property type="entry name" value="ConA-like_dom_sf"/>
</dbReference>
<dbReference type="Proteomes" id="UP001597187">
    <property type="component" value="Unassembled WGS sequence"/>
</dbReference>
<keyword evidence="3" id="KW-1185">Reference proteome</keyword>
<comment type="caution">
    <text evidence="2">The sequence shown here is derived from an EMBL/GenBank/DDBJ whole genome shotgun (WGS) entry which is preliminary data.</text>
</comment>
<dbReference type="RefSeq" id="WP_250875616.1">
    <property type="nucleotide sequence ID" value="NZ_JALXFV010000010.1"/>
</dbReference>
<proteinExistence type="predicted"/>
<keyword evidence="1" id="KW-0812">Transmembrane</keyword>
<name>A0ABD6B1G5_9EURY</name>
<dbReference type="EMBL" id="JBHUDC010000010">
    <property type="protein sequence ID" value="MFD1515691.1"/>
    <property type="molecule type" value="Genomic_DNA"/>
</dbReference>
<evidence type="ECO:0000313" key="3">
    <source>
        <dbReference type="Proteomes" id="UP001597187"/>
    </source>
</evidence>
<dbReference type="SUPFAM" id="SSF49899">
    <property type="entry name" value="Concanavalin A-like lectins/glucanases"/>
    <property type="match status" value="1"/>
</dbReference>
<accession>A0ABD6B1G5</accession>
<reference evidence="2 3" key="1">
    <citation type="journal article" date="2019" name="Int. J. Syst. Evol. Microbiol.">
        <title>The Global Catalogue of Microorganisms (GCM) 10K type strain sequencing project: providing services to taxonomists for standard genome sequencing and annotation.</title>
        <authorList>
            <consortium name="The Broad Institute Genomics Platform"/>
            <consortium name="The Broad Institute Genome Sequencing Center for Infectious Disease"/>
            <person name="Wu L."/>
            <person name="Ma J."/>
        </authorList>
    </citation>
    <scope>NUCLEOTIDE SEQUENCE [LARGE SCALE GENOMIC DNA]</scope>
    <source>
        <strain evidence="2 3">CGMCC 1.12563</strain>
    </source>
</reference>
<feature type="transmembrane region" description="Helical" evidence="1">
    <location>
        <begin position="313"/>
        <end position="334"/>
    </location>
</feature>